<feature type="transmembrane region" description="Helical" evidence="1">
    <location>
        <begin position="55"/>
        <end position="76"/>
    </location>
</feature>
<evidence type="ECO:0000313" key="3">
    <source>
        <dbReference type="Proteomes" id="UP000280935"/>
    </source>
</evidence>
<reference evidence="2 3" key="1">
    <citation type="submission" date="2018-11" db="EMBL/GenBank/DDBJ databases">
        <title>Genomes From Bacteria Associated with the Canine Oral Cavity: a Test Case for Automated Genome-Based Taxonomic Assignment.</title>
        <authorList>
            <person name="Coil D.A."/>
            <person name="Jospin G."/>
            <person name="Darling A.E."/>
            <person name="Wallis C."/>
            <person name="Davis I.J."/>
            <person name="Harris S."/>
            <person name="Eisen J.A."/>
            <person name="Holcombe L.J."/>
            <person name="O'Flynn C."/>
        </authorList>
    </citation>
    <scope>NUCLEOTIDE SEQUENCE [LARGE SCALE GENOMIC DNA]</scope>
    <source>
        <strain evidence="2 3">OH2822_COT-296</strain>
    </source>
</reference>
<sequence length="104" mass="11014">MSALSIEPIVARRQPEVARVTRPASRRALPRRGGVVAGCSRRPAGVVAPRPRAVLLARLQTLLFVALVVIGCLVAAPKLLAMAQPDPFADPVPGDPAWAHVAER</sequence>
<accession>A0A3P1WV68</accession>
<evidence type="ECO:0000256" key="1">
    <source>
        <dbReference type="SAM" id="Phobius"/>
    </source>
</evidence>
<keyword evidence="1" id="KW-0812">Transmembrane</keyword>
<dbReference type="EMBL" id="RQYT01000019">
    <property type="protein sequence ID" value="RRD49310.1"/>
    <property type="molecule type" value="Genomic_DNA"/>
</dbReference>
<dbReference type="RefSeq" id="WP_125228150.1">
    <property type="nucleotide sequence ID" value="NZ_RQYT01000019.1"/>
</dbReference>
<protein>
    <submittedName>
        <fullName evidence="2">Uncharacterized protein</fullName>
    </submittedName>
</protein>
<evidence type="ECO:0000313" key="2">
    <source>
        <dbReference type="EMBL" id="RRD49310.1"/>
    </source>
</evidence>
<keyword evidence="1" id="KW-0472">Membrane</keyword>
<keyword evidence="1" id="KW-1133">Transmembrane helix</keyword>
<dbReference type="Proteomes" id="UP000280935">
    <property type="component" value="Unassembled WGS sequence"/>
</dbReference>
<proteinExistence type="predicted"/>
<gene>
    <name evidence="2" type="ORF">EII35_09080</name>
</gene>
<comment type="caution">
    <text evidence="2">The sequence shown here is derived from an EMBL/GenBank/DDBJ whole genome shotgun (WGS) entry which is preliminary data.</text>
</comment>
<name>A0A3P1WV68_9ACTN</name>
<organism evidence="2 3">
    <name type="scientific">Arachnia propionica</name>
    <dbReference type="NCBI Taxonomy" id="1750"/>
    <lineage>
        <taxon>Bacteria</taxon>
        <taxon>Bacillati</taxon>
        <taxon>Actinomycetota</taxon>
        <taxon>Actinomycetes</taxon>
        <taxon>Propionibacteriales</taxon>
        <taxon>Propionibacteriaceae</taxon>
        <taxon>Arachnia</taxon>
    </lineage>
</organism>
<dbReference type="AlphaFoldDB" id="A0A3P1WV68"/>